<dbReference type="FunFam" id="2.170.150.80:FF:000002">
    <property type="entry name" value="Nac domain-containing protein 86"/>
    <property type="match status" value="1"/>
</dbReference>
<evidence type="ECO:0000256" key="5">
    <source>
        <dbReference type="ARBA" id="ARBA00023242"/>
    </source>
</evidence>
<evidence type="ECO:0000259" key="7">
    <source>
        <dbReference type="PROSITE" id="PS51005"/>
    </source>
</evidence>
<evidence type="ECO:0000313" key="9">
    <source>
        <dbReference type="Proteomes" id="UP001151287"/>
    </source>
</evidence>
<feature type="region of interest" description="Disordered" evidence="6">
    <location>
        <begin position="212"/>
        <end position="239"/>
    </location>
</feature>
<keyword evidence="3" id="KW-0238">DNA-binding</keyword>
<proteinExistence type="predicted"/>
<comment type="subcellular location">
    <subcellularLocation>
        <location evidence="1">Nucleus</location>
    </subcellularLocation>
</comment>
<comment type="caution">
    <text evidence="8">The sequence shown here is derived from an EMBL/GenBank/DDBJ whole genome shotgun (WGS) entry which is preliminary data.</text>
</comment>
<dbReference type="PANTHER" id="PTHR31744">
    <property type="entry name" value="PROTEIN CUP-SHAPED COTYLEDON 2-RELATED"/>
    <property type="match status" value="1"/>
</dbReference>
<gene>
    <name evidence="8" type="ORF">LUZ63_008975</name>
</gene>
<dbReference type="InterPro" id="IPR003441">
    <property type="entry name" value="NAC-dom"/>
</dbReference>
<dbReference type="PROSITE" id="PS51005">
    <property type="entry name" value="NAC"/>
    <property type="match status" value="1"/>
</dbReference>
<sequence>MAIKGFSLPPGFRFHPTDNELVLYYLKRKLTHKPFHVEAVTEIDLYKYAPWELPEKSCLRTRDRIWYFFCARDRKYTNGVRTNRATSTGYWKTTGNDRPVINNSRTVGMKKTLIFHKGKAPRGERTDWVMYEYRIEDPRLAASGVQLDSFVVCKIFHKSGLGPKAGEQYGAPFDEEEWEDDELDLQAGLMPSVTIAVPAAENASSSLLLNNPVQSPDSQAGPIPSANVPSPLQADTSSGMDCTGCGAKDLPPTVELSFDIVNLQEALHTSAPPVEADHHNAPLDTEDAIFEDLGYVSGDTGTDLKPEVCHSEDCDMVNGDAFENATILSELRNENFVELSDFLSALGIASDGVQMSTSLFNPSMLSYYSPHFR</sequence>
<dbReference type="OrthoDB" id="645697at2759"/>
<dbReference type="PANTHER" id="PTHR31744:SF210">
    <property type="entry name" value="NAC DOMAIN-CONTAINING PROTEIN 86-LIKE"/>
    <property type="match status" value="1"/>
</dbReference>
<name>A0A9Q0HN33_9POAL</name>
<dbReference type="Gene3D" id="2.170.150.80">
    <property type="entry name" value="NAC domain"/>
    <property type="match status" value="1"/>
</dbReference>
<dbReference type="AlphaFoldDB" id="A0A9Q0HN33"/>
<accession>A0A9Q0HN33</accession>
<feature type="domain" description="NAC" evidence="7">
    <location>
        <begin position="8"/>
        <end position="158"/>
    </location>
</feature>
<evidence type="ECO:0000256" key="4">
    <source>
        <dbReference type="ARBA" id="ARBA00023163"/>
    </source>
</evidence>
<evidence type="ECO:0000256" key="6">
    <source>
        <dbReference type="SAM" id="MobiDB-lite"/>
    </source>
</evidence>
<dbReference type="Proteomes" id="UP001151287">
    <property type="component" value="Unassembled WGS sequence"/>
</dbReference>
<dbReference type="InterPro" id="IPR036093">
    <property type="entry name" value="NAC_dom_sf"/>
</dbReference>
<protein>
    <recommendedName>
        <fullName evidence="7">NAC domain-containing protein</fullName>
    </recommendedName>
</protein>
<keyword evidence="4" id="KW-0804">Transcription</keyword>
<dbReference type="SUPFAM" id="SSF101941">
    <property type="entry name" value="NAC domain"/>
    <property type="match status" value="1"/>
</dbReference>
<evidence type="ECO:0000313" key="8">
    <source>
        <dbReference type="EMBL" id="KAJ1692277.1"/>
    </source>
</evidence>
<evidence type="ECO:0000256" key="3">
    <source>
        <dbReference type="ARBA" id="ARBA00023125"/>
    </source>
</evidence>
<feature type="compositionally biased region" description="Polar residues" evidence="6">
    <location>
        <begin position="227"/>
        <end position="239"/>
    </location>
</feature>
<keyword evidence="2" id="KW-0805">Transcription regulation</keyword>
<reference evidence="8" key="1">
    <citation type="journal article" date="2022" name="Cell">
        <title>Repeat-based holocentromeres influence genome architecture and karyotype evolution.</title>
        <authorList>
            <person name="Hofstatter P.G."/>
            <person name="Thangavel G."/>
            <person name="Lux T."/>
            <person name="Neumann P."/>
            <person name="Vondrak T."/>
            <person name="Novak P."/>
            <person name="Zhang M."/>
            <person name="Costa L."/>
            <person name="Castellani M."/>
            <person name="Scott A."/>
            <person name="Toegelov H."/>
            <person name="Fuchs J."/>
            <person name="Mata-Sucre Y."/>
            <person name="Dias Y."/>
            <person name="Vanzela A.L.L."/>
            <person name="Huettel B."/>
            <person name="Almeida C.C.S."/>
            <person name="Simkova H."/>
            <person name="Souza G."/>
            <person name="Pedrosa-Harand A."/>
            <person name="Macas J."/>
            <person name="Mayer K.F.X."/>
            <person name="Houben A."/>
            <person name="Marques A."/>
        </authorList>
    </citation>
    <scope>NUCLEOTIDE SEQUENCE</scope>
    <source>
        <strain evidence="8">RhyBre1mFocal</strain>
    </source>
</reference>
<dbReference type="GO" id="GO:0005634">
    <property type="term" value="C:nucleus"/>
    <property type="evidence" value="ECO:0007669"/>
    <property type="project" value="UniProtKB-SubCell"/>
</dbReference>
<dbReference type="EMBL" id="JAMQYH010000003">
    <property type="protein sequence ID" value="KAJ1692277.1"/>
    <property type="molecule type" value="Genomic_DNA"/>
</dbReference>
<keyword evidence="9" id="KW-1185">Reference proteome</keyword>
<organism evidence="8 9">
    <name type="scientific">Rhynchospora breviuscula</name>
    <dbReference type="NCBI Taxonomy" id="2022672"/>
    <lineage>
        <taxon>Eukaryota</taxon>
        <taxon>Viridiplantae</taxon>
        <taxon>Streptophyta</taxon>
        <taxon>Embryophyta</taxon>
        <taxon>Tracheophyta</taxon>
        <taxon>Spermatophyta</taxon>
        <taxon>Magnoliopsida</taxon>
        <taxon>Liliopsida</taxon>
        <taxon>Poales</taxon>
        <taxon>Cyperaceae</taxon>
        <taxon>Cyperoideae</taxon>
        <taxon>Rhynchosporeae</taxon>
        <taxon>Rhynchospora</taxon>
    </lineage>
</organism>
<evidence type="ECO:0000256" key="2">
    <source>
        <dbReference type="ARBA" id="ARBA00023015"/>
    </source>
</evidence>
<dbReference type="GO" id="GO:0006355">
    <property type="term" value="P:regulation of DNA-templated transcription"/>
    <property type="evidence" value="ECO:0007669"/>
    <property type="project" value="InterPro"/>
</dbReference>
<dbReference type="Pfam" id="PF02365">
    <property type="entry name" value="NAM"/>
    <property type="match status" value="1"/>
</dbReference>
<evidence type="ECO:0000256" key="1">
    <source>
        <dbReference type="ARBA" id="ARBA00004123"/>
    </source>
</evidence>
<keyword evidence="5" id="KW-0539">Nucleus</keyword>
<dbReference type="GO" id="GO:0003677">
    <property type="term" value="F:DNA binding"/>
    <property type="evidence" value="ECO:0007669"/>
    <property type="project" value="UniProtKB-KW"/>
</dbReference>